<proteinExistence type="predicted"/>
<sequence>MATVTINKGIYRGNEFHGTFELINTWFPAELNDYDSQFGDGKVIINFNGKQRGIWVYHGDYSIEGQLPKTMKVESPLAAQYVAESVEEMKARINKRFSVMDIMTKGLINKSIRSLIISGAPGIGKTYTLNRDLEKADAEGKIEYTIVNGKMSPIGMFCKLYECSGPNSVLVLDDVDVFSSEDSLNLLKAALDTSETRKVCWTTASSYLEEKEIPQEFEFEGTIVFITNTDIDREIDRGSKLAPHLDALVSRSVYLDLGVHTNEEIMVRVEDVILNTDMMFKAGLLESETKQILEWMKDNISRLRNVSLRTALYLASFVKTDEQNWKEIAEVTQLR</sequence>
<keyword evidence="2" id="KW-1185">Reference proteome</keyword>
<dbReference type="SUPFAM" id="SSF52540">
    <property type="entry name" value="P-loop containing nucleoside triphosphate hydrolases"/>
    <property type="match status" value="1"/>
</dbReference>
<dbReference type="InterPro" id="IPR027417">
    <property type="entry name" value="P-loop_NTPase"/>
</dbReference>
<evidence type="ECO:0000313" key="1">
    <source>
        <dbReference type="EMBL" id="AXF40696.1"/>
    </source>
</evidence>
<name>A0A345AUW3_9CAUD</name>
<gene>
    <name evidence="1" type="ORF">Ac3_127</name>
</gene>
<protein>
    <submittedName>
        <fullName evidence="1">Uncharacterized protein</fullName>
    </submittedName>
</protein>
<accession>A0A345AUW3</accession>
<organism evidence="1 2">
    <name type="scientific">Acinetobacter phage vB_ApiM_fHyAci03</name>
    <dbReference type="NCBI Taxonomy" id="2269366"/>
    <lineage>
        <taxon>Viruses</taxon>
        <taxon>Duplodnaviria</taxon>
        <taxon>Heunggongvirae</taxon>
        <taxon>Uroviricota</taxon>
        <taxon>Caudoviricetes</taxon>
        <taxon>Pantevenvirales</taxon>
        <taxon>Straboviridae</taxon>
        <taxon>Twarogvirinae</taxon>
        <taxon>Lazarusvirus</taxon>
        <taxon>Lazarusvirus fhyacithree</taxon>
    </lineage>
</organism>
<evidence type="ECO:0000313" key="2">
    <source>
        <dbReference type="Proteomes" id="UP000255697"/>
    </source>
</evidence>
<reference evidence="2" key="1">
    <citation type="submission" date="2018-06" db="EMBL/GenBank/DDBJ databases">
        <title>Whole genome analysis of phage vB_ApiM_fHyAci03 infecting Acinetobacter pittii.</title>
        <authorList>
            <person name="Kiljunen S."/>
            <person name="Wicklund A."/>
            <person name="Skurnik M."/>
        </authorList>
    </citation>
    <scope>NUCLEOTIDE SEQUENCE [LARGE SCALE GENOMIC DNA]</scope>
</reference>
<dbReference type="EMBL" id="MH460829">
    <property type="protein sequence ID" value="AXF40696.1"/>
    <property type="molecule type" value="Genomic_DNA"/>
</dbReference>
<dbReference type="Proteomes" id="UP000255697">
    <property type="component" value="Segment"/>
</dbReference>
<dbReference type="Gene3D" id="3.40.50.300">
    <property type="entry name" value="P-loop containing nucleotide triphosphate hydrolases"/>
    <property type="match status" value="1"/>
</dbReference>